<feature type="compositionally biased region" description="Basic residues" evidence="1">
    <location>
        <begin position="558"/>
        <end position="568"/>
    </location>
</feature>
<dbReference type="Proteomes" id="UP000008281">
    <property type="component" value="Unassembled WGS sequence"/>
</dbReference>
<dbReference type="HOGENOM" id="CLU_461704_0_0_1"/>
<reference evidence="2" key="1">
    <citation type="submission" date="2007-07" db="EMBL/GenBank/DDBJ databases">
        <title>PCAP assembly of the Caenorhabditis remanei genome.</title>
        <authorList>
            <consortium name="The Caenorhabditis remanei Sequencing Consortium"/>
            <person name="Wilson R.K."/>
        </authorList>
    </citation>
    <scope>NUCLEOTIDE SEQUENCE [LARGE SCALE GENOMIC DNA]</scope>
    <source>
        <strain evidence="2">PB4641</strain>
    </source>
</reference>
<evidence type="ECO:0000256" key="1">
    <source>
        <dbReference type="SAM" id="MobiDB-lite"/>
    </source>
</evidence>
<dbReference type="EMBL" id="DS268421">
    <property type="protein sequence ID" value="EFO88800.1"/>
    <property type="molecule type" value="Genomic_DNA"/>
</dbReference>
<dbReference type="AlphaFoldDB" id="E3M185"/>
<proteinExistence type="predicted"/>
<dbReference type="InParanoid" id="E3M185"/>
<organism evidence="3">
    <name type="scientific">Caenorhabditis remanei</name>
    <name type="common">Caenorhabditis vulgaris</name>
    <dbReference type="NCBI Taxonomy" id="31234"/>
    <lineage>
        <taxon>Eukaryota</taxon>
        <taxon>Metazoa</taxon>
        <taxon>Ecdysozoa</taxon>
        <taxon>Nematoda</taxon>
        <taxon>Chromadorea</taxon>
        <taxon>Rhabditida</taxon>
        <taxon>Rhabditina</taxon>
        <taxon>Rhabditomorpha</taxon>
        <taxon>Rhabditoidea</taxon>
        <taxon>Rhabditidae</taxon>
        <taxon>Peloderinae</taxon>
        <taxon>Caenorhabditis</taxon>
    </lineage>
</organism>
<feature type="compositionally biased region" description="Polar residues" evidence="1">
    <location>
        <begin position="211"/>
        <end position="226"/>
    </location>
</feature>
<feature type="region of interest" description="Disordered" evidence="1">
    <location>
        <begin position="1"/>
        <end position="23"/>
    </location>
</feature>
<feature type="region of interest" description="Disordered" evidence="1">
    <location>
        <begin position="172"/>
        <end position="227"/>
    </location>
</feature>
<keyword evidence="3" id="KW-1185">Reference proteome</keyword>
<protein>
    <submittedName>
        <fullName evidence="2">Uncharacterized protein</fullName>
    </submittedName>
</protein>
<evidence type="ECO:0000313" key="2">
    <source>
        <dbReference type="EMBL" id="EFO88800.1"/>
    </source>
</evidence>
<sequence length="591" mass="67897">MPTEEDSSMDSGIKKPRLDDSGSLFDDETFILHPSPRFFPESVPLRLMSQEDCLWELAVMNTKVAEVYKEPKLNIWDPKTKRFNPPGCLFNPNKPKKIPQTVLNPTDGNRYYRKWKRTQGVSANELSNEEVEEARRLYTKVIEEFGKQARLGFIEAIPMTKQIELKKMERAGKNWPNMADEPKDPGSLDTKTPQSSHVVDLKTPDSEELGSGNNSAKAPFPLTSSEPFPPASSDSVLDFNYFQNQFHYDRYVSSFFPADFATPQYLKRLLSGVSNAPQQSFLIDFDLNSSSHYQKPTLSNESQFYFPSTIPRINVPNIEVKSLSDLLKTLPSSMEFMTLEEYGTSSDFPPRCDNVSRESRPYPEVVKTIKTQKPSKKPSSAPEEHWEGFQSYLLKYNERVLTELCYPPGVSFIEHKPLPPLTKLGKDEVDPPTKVMTKDEIYWELAKINAGQEEVYLNPKLSLLDKTTGKRISHPCLFNIEGPRQFPQFVPRYPKGYKLLRAWKKSIGDRNIYSGLETITGREKIEFISLAHKLAIEHRKQRKRGWIETIPWIEWKMERKKQQKSRKPLIREADSTMEVDEDSPGTSSDMA</sequence>
<gene>
    <name evidence="2" type="ORF">CRE_06511</name>
</gene>
<accession>E3M185</accession>
<name>E3M185_CAERE</name>
<feature type="region of interest" description="Disordered" evidence="1">
    <location>
        <begin position="558"/>
        <end position="591"/>
    </location>
</feature>
<evidence type="ECO:0000313" key="3">
    <source>
        <dbReference type="Proteomes" id="UP000008281"/>
    </source>
</evidence>